<name>A0ACD1AFE3_9FIRM</name>
<evidence type="ECO:0000313" key="2">
    <source>
        <dbReference type="Proteomes" id="UP000594014"/>
    </source>
</evidence>
<reference evidence="1" key="1">
    <citation type="submission" date="2019-08" db="EMBL/GenBank/DDBJ databases">
        <title>Genome sequence of Clostridiales bacterium MT110.</title>
        <authorList>
            <person name="Cao J."/>
        </authorList>
    </citation>
    <scope>NUCLEOTIDE SEQUENCE</scope>
    <source>
        <strain evidence="1">MT110</strain>
    </source>
</reference>
<dbReference type="Proteomes" id="UP000594014">
    <property type="component" value="Chromosome"/>
</dbReference>
<organism evidence="1 2">
    <name type="scientific">Anoxybacterium hadale</name>
    <dbReference type="NCBI Taxonomy" id="3408580"/>
    <lineage>
        <taxon>Bacteria</taxon>
        <taxon>Bacillati</taxon>
        <taxon>Bacillota</taxon>
        <taxon>Clostridia</taxon>
        <taxon>Peptostreptococcales</taxon>
        <taxon>Anaerovoracaceae</taxon>
        <taxon>Anoxybacterium</taxon>
    </lineage>
</organism>
<accession>A0ACD1AFE3</accession>
<dbReference type="EMBL" id="CP042469">
    <property type="protein sequence ID" value="QOX65009.1"/>
    <property type="molecule type" value="Genomic_DNA"/>
</dbReference>
<keyword evidence="2" id="KW-1185">Reference proteome</keyword>
<evidence type="ECO:0000313" key="1">
    <source>
        <dbReference type="EMBL" id="QOX65009.1"/>
    </source>
</evidence>
<gene>
    <name evidence="1" type="ORF">FRZ06_17480</name>
</gene>
<sequence length="86" mass="9013">MARQAVSVKNNTGLHARPAAEFAKIAKSALCEVYVEKDGKKANAKSVLGILSLAICKGNVIDIITKGEGEDAALSQLVSFIDGLIE</sequence>
<proteinExistence type="predicted"/>
<protein>
    <submittedName>
        <fullName evidence="1">HPr family phosphocarrier protein</fullName>
    </submittedName>
</protein>